<protein>
    <submittedName>
        <fullName evidence="1">Uncharacterized protein</fullName>
    </submittedName>
</protein>
<keyword evidence="2" id="KW-1185">Reference proteome</keyword>
<evidence type="ECO:0000313" key="1">
    <source>
        <dbReference type="EMBL" id="KAJ0186269.1"/>
    </source>
</evidence>
<evidence type="ECO:0000313" key="2">
    <source>
        <dbReference type="Proteomes" id="UP000235145"/>
    </source>
</evidence>
<gene>
    <name evidence="1" type="ORF">LSAT_V11C900470970</name>
</gene>
<name>A0A9R1UFQ0_LACSA</name>
<reference evidence="1 2" key="1">
    <citation type="journal article" date="2017" name="Nat. Commun.">
        <title>Genome assembly with in vitro proximity ligation data and whole-genome triplication in lettuce.</title>
        <authorList>
            <person name="Reyes-Chin-Wo S."/>
            <person name="Wang Z."/>
            <person name="Yang X."/>
            <person name="Kozik A."/>
            <person name="Arikit S."/>
            <person name="Song C."/>
            <person name="Xia L."/>
            <person name="Froenicke L."/>
            <person name="Lavelle D.O."/>
            <person name="Truco M.J."/>
            <person name="Xia R."/>
            <person name="Zhu S."/>
            <person name="Xu C."/>
            <person name="Xu H."/>
            <person name="Xu X."/>
            <person name="Cox K."/>
            <person name="Korf I."/>
            <person name="Meyers B.C."/>
            <person name="Michelmore R.W."/>
        </authorList>
    </citation>
    <scope>NUCLEOTIDE SEQUENCE [LARGE SCALE GENOMIC DNA]</scope>
    <source>
        <strain evidence="2">cv. Salinas</strain>
        <tissue evidence="1">Seedlings</tissue>
    </source>
</reference>
<organism evidence="1 2">
    <name type="scientific">Lactuca sativa</name>
    <name type="common">Garden lettuce</name>
    <dbReference type="NCBI Taxonomy" id="4236"/>
    <lineage>
        <taxon>Eukaryota</taxon>
        <taxon>Viridiplantae</taxon>
        <taxon>Streptophyta</taxon>
        <taxon>Embryophyta</taxon>
        <taxon>Tracheophyta</taxon>
        <taxon>Spermatophyta</taxon>
        <taxon>Magnoliopsida</taxon>
        <taxon>eudicotyledons</taxon>
        <taxon>Gunneridae</taxon>
        <taxon>Pentapetalae</taxon>
        <taxon>asterids</taxon>
        <taxon>campanulids</taxon>
        <taxon>Asterales</taxon>
        <taxon>Asteraceae</taxon>
        <taxon>Cichorioideae</taxon>
        <taxon>Cichorieae</taxon>
        <taxon>Lactucinae</taxon>
        <taxon>Lactuca</taxon>
    </lineage>
</organism>
<accession>A0A9R1UFQ0</accession>
<sequence>MKTNPFEVLIKSFSFKIFSATLLRMSFDKWTISRIMLNQLIAKFTQPHLFVIHLILIKKNIHYIEIYIINYFKSSTTYSESFYLKILNLMR</sequence>
<dbReference type="Proteomes" id="UP000235145">
    <property type="component" value="Unassembled WGS sequence"/>
</dbReference>
<proteinExistence type="predicted"/>
<comment type="caution">
    <text evidence="1">The sequence shown here is derived from an EMBL/GenBank/DDBJ whole genome shotgun (WGS) entry which is preliminary data.</text>
</comment>
<dbReference type="AlphaFoldDB" id="A0A9R1UFQ0"/>
<dbReference type="EMBL" id="NBSK02000009">
    <property type="protein sequence ID" value="KAJ0186269.1"/>
    <property type="molecule type" value="Genomic_DNA"/>
</dbReference>